<dbReference type="AlphaFoldDB" id="A0A345Y0P4"/>
<name>A0A345Y0P4_9ACTN</name>
<gene>
    <name evidence="3" type="ORF">DVA86_18905</name>
</gene>
<feature type="chain" id="PRO_5016732292" evidence="2">
    <location>
        <begin position="29"/>
        <end position="292"/>
    </location>
</feature>
<dbReference type="Gene3D" id="2.130.10.10">
    <property type="entry name" value="YVTN repeat-like/Quinoprotein amine dehydrogenase"/>
    <property type="match status" value="2"/>
</dbReference>
<organism evidence="3 4">
    <name type="scientific">Streptomyces armeniacus</name>
    <dbReference type="NCBI Taxonomy" id="83291"/>
    <lineage>
        <taxon>Bacteria</taxon>
        <taxon>Bacillati</taxon>
        <taxon>Actinomycetota</taxon>
        <taxon>Actinomycetes</taxon>
        <taxon>Kitasatosporales</taxon>
        <taxon>Streptomycetaceae</taxon>
        <taxon>Streptomyces</taxon>
    </lineage>
</organism>
<dbReference type="NCBIfam" id="NF045728">
    <property type="entry name" value="glycosyl_F510_1955"/>
    <property type="match status" value="1"/>
</dbReference>
<reference evidence="3 4" key="1">
    <citation type="submission" date="2018-07" db="EMBL/GenBank/DDBJ databases">
        <title>Draft genome of the type strain Streptomyces armeniacus ATCC 15676.</title>
        <authorList>
            <person name="Labana P."/>
            <person name="Gosse J.T."/>
            <person name="Boddy C.N."/>
        </authorList>
    </citation>
    <scope>NUCLEOTIDE SEQUENCE [LARGE SCALE GENOMIC DNA]</scope>
    <source>
        <strain evidence="3 4">ATCC 15676</strain>
    </source>
</reference>
<dbReference type="CDD" id="cd15482">
    <property type="entry name" value="Sialidase_non-viral"/>
    <property type="match status" value="1"/>
</dbReference>
<dbReference type="PROSITE" id="PS51257">
    <property type="entry name" value="PROKAR_LIPOPROTEIN"/>
    <property type="match status" value="1"/>
</dbReference>
<evidence type="ECO:0000256" key="1">
    <source>
        <dbReference type="SAM" id="MobiDB-lite"/>
    </source>
</evidence>
<dbReference type="InterPro" id="IPR054817">
    <property type="entry name" value="Glycosyl_F510_1955-like"/>
</dbReference>
<sequence>MHLRLRVVSAASALLLSAVLTACSNDSASDSAQEPSSSSAVTVSHIHGLGIDPADGRLYVATHEGVISVAKDGAAARVSDKADYMGFTVAKAKTFLGSGHPPEGSDEPANRGLLRSTDSGKSWKTLSLGGEVDFHSLEFAHDTIYGYDSTNGVLRVSENGTDWDTRAELGALDLAVSPEKPQVVLATTQSGIAGSADGGRTFDKGAEPALAFLSWPEPKALYGISPTGELQRSTDAGSSWKRVGTVPGGQPQALTAVDADRVLAATQSGVYESRDGGKTFTERLPVAGGGGH</sequence>
<feature type="signal peptide" evidence="2">
    <location>
        <begin position="1"/>
        <end position="28"/>
    </location>
</feature>
<dbReference type="SUPFAM" id="SSF110296">
    <property type="entry name" value="Oligoxyloglucan reducing end-specific cellobiohydrolase"/>
    <property type="match status" value="1"/>
</dbReference>
<evidence type="ECO:0000313" key="4">
    <source>
        <dbReference type="Proteomes" id="UP000254425"/>
    </source>
</evidence>
<feature type="region of interest" description="Disordered" evidence="1">
    <location>
        <begin position="96"/>
        <end position="116"/>
    </location>
</feature>
<accession>A0A345Y0P4</accession>
<protein>
    <submittedName>
        <fullName evidence="3">Exo-alpha-sialidase</fullName>
    </submittedName>
</protein>
<dbReference type="InterPro" id="IPR015943">
    <property type="entry name" value="WD40/YVTN_repeat-like_dom_sf"/>
</dbReference>
<dbReference type="Proteomes" id="UP000254425">
    <property type="component" value="Chromosome"/>
</dbReference>
<evidence type="ECO:0000256" key="2">
    <source>
        <dbReference type="SAM" id="SignalP"/>
    </source>
</evidence>
<keyword evidence="4" id="KW-1185">Reference proteome</keyword>
<proteinExistence type="predicted"/>
<dbReference type="KEGG" id="sarm:DVA86_18905"/>
<evidence type="ECO:0000313" key="3">
    <source>
        <dbReference type="EMBL" id="AXK37460.1"/>
    </source>
</evidence>
<dbReference type="EMBL" id="CP031320">
    <property type="protein sequence ID" value="AXK37460.1"/>
    <property type="molecule type" value="Genomic_DNA"/>
</dbReference>
<keyword evidence="2" id="KW-0732">Signal</keyword>